<feature type="chain" id="PRO_5013357033" description="Transmembrane protein" evidence="1">
    <location>
        <begin position="16"/>
        <end position="89"/>
    </location>
</feature>
<proteinExistence type="predicted"/>
<sequence>MIIILIISLIQLAISKNQYYLDLSKFSYLNIGTLQNKKLVKNYIKIVLLNFDLYIIKHNQGSHCDQVCSNPKEPLNYSVHFVSKQQGTH</sequence>
<dbReference type="GeneID" id="24437768"/>
<evidence type="ECO:0000313" key="3">
    <source>
        <dbReference type="Proteomes" id="UP000009168"/>
    </source>
</evidence>
<dbReference type="KEGG" id="tet:TTHERM_000196348"/>
<dbReference type="InParanoid" id="W7XC70"/>
<dbReference type="EMBL" id="GG662673">
    <property type="protein sequence ID" value="EWS74113.1"/>
    <property type="molecule type" value="Genomic_DNA"/>
</dbReference>
<evidence type="ECO:0000313" key="2">
    <source>
        <dbReference type="EMBL" id="EWS74113.1"/>
    </source>
</evidence>
<keyword evidence="3" id="KW-1185">Reference proteome</keyword>
<evidence type="ECO:0000256" key="1">
    <source>
        <dbReference type="SAM" id="SignalP"/>
    </source>
</evidence>
<keyword evidence="1" id="KW-0732">Signal</keyword>
<dbReference type="RefSeq" id="XP_012653368.1">
    <property type="nucleotide sequence ID" value="XM_012797914.1"/>
</dbReference>
<feature type="signal peptide" evidence="1">
    <location>
        <begin position="1"/>
        <end position="15"/>
    </location>
</feature>
<gene>
    <name evidence="2" type="ORF">TTHERM_000196348</name>
</gene>
<protein>
    <recommendedName>
        <fullName evidence="4">Transmembrane protein</fullName>
    </recommendedName>
</protein>
<reference evidence="3" key="1">
    <citation type="journal article" date="2006" name="PLoS Biol.">
        <title>Macronuclear genome sequence of the ciliate Tetrahymena thermophila, a model eukaryote.</title>
        <authorList>
            <person name="Eisen J.A."/>
            <person name="Coyne R.S."/>
            <person name="Wu M."/>
            <person name="Wu D."/>
            <person name="Thiagarajan M."/>
            <person name="Wortman J.R."/>
            <person name="Badger J.H."/>
            <person name="Ren Q."/>
            <person name="Amedeo P."/>
            <person name="Jones K.M."/>
            <person name="Tallon L.J."/>
            <person name="Delcher A.L."/>
            <person name="Salzberg S.L."/>
            <person name="Silva J.C."/>
            <person name="Haas B.J."/>
            <person name="Majoros W.H."/>
            <person name="Farzad M."/>
            <person name="Carlton J.M."/>
            <person name="Smith R.K. Jr."/>
            <person name="Garg J."/>
            <person name="Pearlman R.E."/>
            <person name="Karrer K.M."/>
            <person name="Sun L."/>
            <person name="Manning G."/>
            <person name="Elde N.C."/>
            <person name="Turkewitz A.P."/>
            <person name="Asai D.J."/>
            <person name="Wilkes D.E."/>
            <person name="Wang Y."/>
            <person name="Cai H."/>
            <person name="Collins K."/>
            <person name="Stewart B.A."/>
            <person name="Lee S.R."/>
            <person name="Wilamowska K."/>
            <person name="Weinberg Z."/>
            <person name="Ruzzo W.L."/>
            <person name="Wloga D."/>
            <person name="Gaertig J."/>
            <person name="Frankel J."/>
            <person name="Tsao C.-C."/>
            <person name="Gorovsky M.A."/>
            <person name="Keeling P.J."/>
            <person name="Waller R.F."/>
            <person name="Patron N.J."/>
            <person name="Cherry J.M."/>
            <person name="Stover N.A."/>
            <person name="Krieger C.J."/>
            <person name="del Toro C."/>
            <person name="Ryder H.F."/>
            <person name="Williamson S.C."/>
            <person name="Barbeau R.A."/>
            <person name="Hamilton E.P."/>
            <person name="Orias E."/>
        </authorList>
    </citation>
    <scope>NUCLEOTIDE SEQUENCE [LARGE SCALE GENOMIC DNA]</scope>
    <source>
        <strain evidence="3">SB210</strain>
    </source>
</reference>
<accession>W7XC70</accession>
<dbReference type="AlphaFoldDB" id="W7XC70"/>
<name>W7XC70_TETTS</name>
<dbReference type="Proteomes" id="UP000009168">
    <property type="component" value="Unassembled WGS sequence"/>
</dbReference>
<organism evidence="2 3">
    <name type="scientific">Tetrahymena thermophila (strain SB210)</name>
    <dbReference type="NCBI Taxonomy" id="312017"/>
    <lineage>
        <taxon>Eukaryota</taxon>
        <taxon>Sar</taxon>
        <taxon>Alveolata</taxon>
        <taxon>Ciliophora</taxon>
        <taxon>Intramacronucleata</taxon>
        <taxon>Oligohymenophorea</taxon>
        <taxon>Hymenostomatida</taxon>
        <taxon>Tetrahymenina</taxon>
        <taxon>Tetrahymenidae</taxon>
        <taxon>Tetrahymena</taxon>
    </lineage>
</organism>
<evidence type="ECO:0008006" key="4">
    <source>
        <dbReference type="Google" id="ProtNLM"/>
    </source>
</evidence>